<proteinExistence type="predicted"/>
<comment type="caution">
    <text evidence="2">The sequence shown here is derived from an EMBL/GenBank/DDBJ whole genome shotgun (WGS) entry which is preliminary data.</text>
</comment>
<dbReference type="Proteomes" id="UP000198211">
    <property type="component" value="Unassembled WGS sequence"/>
</dbReference>
<name>A0A225WVV0_9STRA</name>
<dbReference type="OrthoDB" id="89006at2759"/>
<dbReference type="EMBL" id="NBNE01000248">
    <property type="protein sequence ID" value="OWZ21197.1"/>
    <property type="molecule type" value="Genomic_DNA"/>
</dbReference>
<evidence type="ECO:0000256" key="1">
    <source>
        <dbReference type="SAM" id="SignalP"/>
    </source>
</evidence>
<keyword evidence="1" id="KW-0732">Signal</keyword>
<gene>
    <name evidence="2" type="ORF">PHMEG_0004290</name>
</gene>
<reference evidence="3" key="1">
    <citation type="submission" date="2017-03" db="EMBL/GenBank/DDBJ databases">
        <title>Phytopthora megakarya and P. palmivora, two closely related causual agents of cacao black pod achieved similar genome size and gene model numbers by different mechanisms.</title>
        <authorList>
            <person name="Ali S."/>
            <person name="Shao J."/>
            <person name="Larry D.J."/>
            <person name="Kronmiller B."/>
            <person name="Shen D."/>
            <person name="Strem M.D."/>
            <person name="Melnick R.L."/>
            <person name="Guiltinan M.J."/>
            <person name="Tyler B.M."/>
            <person name="Meinhardt L.W."/>
            <person name="Bailey B.A."/>
        </authorList>
    </citation>
    <scope>NUCLEOTIDE SEQUENCE [LARGE SCALE GENOMIC DNA]</scope>
    <source>
        <strain evidence="3">zdho120</strain>
    </source>
</reference>
<organism evidence="2 3">
    <name type="scientific">Phytophthora megakarya</name>
    <dbReference type="NCBI Taxonomy" id="4795"/>
    <lineage>
        <taxon>Eukaryota</taxon>
        <taxon>Sar</taxon>
        <taxon>Stramenopiles</taxon>
        <taxon>Oomycota</taxon>
        <taxon>Peronosporomycetes</taxon>
        <taxon>Peronosporales</taxon>
        <taxon>Peronosporaceae</taxon>
        <taxon>Phytophthora</taxon>
    </lineage>
</organism>
<protein>
    <submittedName>
        <fullName evidence="2">Uncharacterized protein</fullName>
    </submittedName>
</protein>
<evidence type="ECO:0000313" key="3">
    <source>
        <dbReference type="Proteomes" id="UP000198211"/>
    </source>
</evidence>
<dbReference type="AlphaFoldDB" id="A0A225WVV0"/>
<feature type="chain" id="PRO_5011968456" evidence="1">
    <location>
        <begin position="27"/>
        <end position="146"/>
    </location>
</feature>
<dbReference type="PROSITE" id="PS51257">
    <property type="entry name" value="PROKAR_LIPOPROTEIN"/>
    <property type="match status" value="1"/>
</dbReference>
<feature type="signal peptide" evidence="1">
    <location>
        <begin position="1"/>
        <end position="26"/>
    </location>
</feature>
<keyword evidence="3" id="KW-1185">Reference proteome</keyword>
<sequence length="146" mass="16139">MSARTQAENLLTLFIFVSCVLIHVQAMTVTLYGERTDTVHKFSIGGVAQRCFNINTCFKGPSKSATWNGVKKNTNVVFYSNENCQTHKAIGRETPDGALYFSDVNFYHNVAAIMIWEMGQYATNGIANACYLDEHATANSSINILA</sequence>
<evidence type="ECO:0000313" key="2">
    <source>
        <dbReference type="EMBL" id="OWZ21197.1"/>
    </source>
</evidence>
<accession>A0A225WVV0</accession>